<comment type="caution">
    <text evidence="2">The sequence shown here is derived from an EMBL/GenBank/DDBJ whole genome shotgun (WGS) entry which is preliminary data.</text>
</comment>
<dbReference type="Proteomes" id="UP001222770">
    <property type="component" value="Unassembled WGS sequence"/>
</dbReference>
<dbReference type="InterPro" id="IPR013216">
    <property type="entry name" value="Methyltransf_11"/>
</dbReference>
<evidence type="ECO:0000259" key="1">
    <source>
        <dbReference type="Pfam" id="PF08241"/>
    </source>
</evidence>
<evidence type="ECO:0000313" key="2">
    <source>
        <dbReference type="EMBL" id="MDF8332124.1"/>
    </source>
</evidence>
<organism evidence="2 3">
    <name type="scientific">Novosphingobium cyanobacteriorum</name>
    <dbReference type="NCBI Taxonomy" id="3024215"/>
    <lineage>
        <taxon>Bacteria</taxon>
        <taxon>Pseudomonadati</taxon>
        <taxon>Pseudomonadota</taxon>
        <taxon>Alphaproteobacteria</taxon>
        <taxon>Sphingomonadales</taxon>
        <taxon>Sphingomonadaceae</taxon>
        <taxon>Novosphingobium</taxon>
    </lineage>
</organism>
<sequence>MDAAGDWAERLDHMEQWYRDLLASGTAEAFLHNDYAPHRAFLSGLHGRVIDVGGGAGVAGRYLPPSCTHVVVDPAAVWQDPAWKQFSASFAAGRSAEFVQGTGEALPFATAEFDAGLAFWSLNHAGDPARCVAELARVVRPAGKVLLVLEDMEPTWGDCILAALRRTGYRLGLPRKDHGGLGALPPVIREKLSRNPWPLQDDHCRIDERDLMRWAAPAFRLTRREWLGGFLAFEFVRR</sequence>
<keyword evidence="2" id="KW-0808">Transferase</keyword>
<dbReference type="SUPFAM" id="SSF53335">
    <property type="entry name" value="S-adenosyl-L-methionine-dependent methyltransferases"/>
    <property type="match status" value="1"/>
</dbReference>
<gene>
    <name evidence="2" type="ORF">POM99_02830</name>
</gene>
<reference evidence="2 3" key="1">
    <citation type="submission" date="2023-03" db="EMBL/GenBank/DDBJ databases">
        <title>Novosphingobium cyanobacteriorum sp. nov., isolated from a eutrophic reservoir during the Microcystis bloom period.</title>
        <authorList>
            <person name="Kang M."/>
            <person name="Le V."/>
            <person name="Ko S.-R."/>
            <person name="Lee S.-A."/>
            <person name="Ahn C.-Y."/>
        </authorList>
    </citation>
    <scope>NUCLEOTIDE SEQUENCE [LARGE SCALE GENOMIC DNA]</scope>
    <source>
        <strain evidence="2 3">HBC54</strain>
    </source>
</reference>
<name>A0ABT6CDX4_9SPHN</name>
<dbReference type="EMBL" id="JAROCY010000002">
    <property type="protein sequence ID" value="MDF8332124.1"/>
    <property type="molecule type" value="Genomic_DNA"/>
</dbReference>
<feature type="domain" description="Methyltransferase type 11" evidence="1">
    <location>
        <begin position="51"/>
        <end position="146"/>
    </location>
</feature>
<dbReference type="GO" id="GO:0008168">
    <property type="term" value="F:methyltransferase activity"/>
    <property type="evidence" value="ECO:0007669"/>
    <property type="project" value="UniProtKB-KW"/>
</dbReference>
<accession>A0ABT6CDX4</accession>
<protein>
    <submittedName>
        <fullName evidence="2">Class I SAM-dependent methyltransferase</fullName>
    </submittedName>
</protein>
<keyword evidence="2" id="KW-0489">Methyltransferase</keyword>
<dbReference type="Pfam" id="PF08241">
    <property type="entry name" value="Methyltransf_11"/>
    <property type="match status" value="1"/>
</dbReference>
<evidence type="ECO:0000313" key="3">
    <source>
        <dbReference type="Proteomes" id="UP001222770"/>
    </source>
</evidence>
<dbReference type="RefSeq" id="WP_277275284.1">
    <property type="nucleotide sequence ID" value="NZ_JAROCY010000002.1"/>
</dbReference>
<keyword evidence="3" id="KW-1185">Reference proteome</keyword>
<proteinExistence type="predicted"/>
<dbReference type="GO" id="GO:0032259">
    <property type="term" value="P:methylation"/>
    <property type="evidence" value="ECO:0007669"/>
    <property type="project" value="UniProtKB-KW"/>
</dbReference>
<dbReference type="Gene3D" id="3.40.50.150">
    <property type="entry name" value="Vaccinia Virus protein VP39"/>
    <property type="match status" value="1"/>
</dbReference>
<dbReference type="InterPro" id="IPR029063">
    <property type="entry name" value="SAM-dependent_MTases_sf"/>
</dbReference>